<feature type="compositionally biased region" description="Acidic residues" evidence="2">
    <location>
        <begin position="506"/>
        <end position="516"/>
    </location>
</feature>
<accession>A0A1B9GU39</accession>
<feature type="region of interest" description="Disordered" evidence="2">
    <location>
        <begin position="362"/>
        <end position="384"/>
    </location>
</feature>
<feature type="domain" description="Ubinuclein middle" evidence="4">
    <location>
        <begin position="543"/>
        <end position="770"/>
    </location>
</feature>
<feature type="domain" description="Hpc2-related" evidence="3">
    <location>
        <begin position="371"/>
        <end position="418"/>
    </location>
</feature>
<dbReference type="AlphaFoldDB" id="A0A1B9GU39"/>
<name>A0A1B9GU39_9TREE</name>
<dbReference type="STRING" id="1296120.A0A1B9GU39"/>
<evidence type="ECO:0000256" key="1">
    <source>
        <dbReference type="ARBA" id="ARBA00022553"/>
    </source>
</evidence>
<reference evidence="5 6" key="1">
    <citation type="submission" date="2013-07" db="EMBL/GenBank/DDBJ databases">
        <title>The Genome Sequence of Cryptococcus heveanensis BCC8398.</title>
        <authorList>
            <consortium name="The Broad Institute Genome Sequencing Platform"/>
            <person name="Cuomo C."/>
            <person name="Litvintseva A."/>
            <person name="Chen Y."/>
            <person name="Heitman J."/>
            <person name="Sun S."/>
            <person name="Springer D."/>
            <person name="Dromer F."/>
            <person name="Young S.K."/>
            <person name="Zeng Q."/>
            <person name="Gargeya S."/>
            <person name="Fitzgerald M."/>
            <person name="Abouelleil A."/>
            <person name="Alvarado L."/>
            <person name="Berlin A.M."/>
            <person name="Chapman S.B."/>
            <person name="Dewar J."/>
            <person name="Goldberg J."/>
            <person name="Griggs A."/>
            <person name="Gujja S."/>
            <person name="Hansen M."/>
            <person name="Howarth C."/>
            <person name="Imamovic A."/>
            <person name="Larimer J."/>
            <person name="McCowan C."/>
            <person name="Murphy C."/>
            <person name="Pearson M."/>
            <person name="Priest M."/>
            <person name="Roberts A."/>
            <person name="Saif S."/>
            <person name="Shea T."/>
            <person name="Sykes S."/>
            <person name="Wortman J."/>
            <person name="Nusbaum C."/>
            <person name="Birren B."/>
        </authorList>
    </citation>
    <scope>NUCLEOTIDE SEQUENCE [LARGE SCALE GENOMIC DNA]</scope>
    <source>
        <strain evidence="5 6">BCC8398</strain>
    </source>
</reference>
<feature type="region of interest" description="Disordered" evidence="2">
    <location>
        <begin position="422"/>
        <end position="518"/>
    </location>
</feature>
<feature type="compositionally biased region" description="Low complexity" evidence="2">
    <location>
        <begin position="9"/>
        <end position="36"/>
    </location>
</feature>
<feature type="compositionally biased region" description="Basic residues" evidence="2">
    <location>
        <begin position="427"/>
        <end position="436"/>
    </location>
</feature>
<keyword evidence="6" id="KW-1185">Reference proteome</keyword>
<evidence type="ECO:0000256" key="2">
    <source>
        <dbReference type="SAM" id="MobiDB-lite"/>
    </source>
</evidence>
<organism evidence="5 6">
    <name type="scientific">Kwoniella heveanensis BCC8398</name>
    <dbReference type="NCBI Taxonomy" id="1296120"/>
    <lineage>
        <taxon>Eukaryota</taxon>
        <taxon>Fungi</taxon>
        <taxon>Dikarya</taxon>
        <taxon>Basidiomycota</taxon>
        <taxon>Agaricomycotina</taxon>
        <taxon>Tremellomycetes</taxon>
        <taxon>Tremellales</taxon>
        <taxon>Cryptococcaceae</taxon>
        <taxon>Kwoniella</taxon>
    </lineage>
</organism>
<dbReference type="Pfam" id="PF08729">
    <property type="entry name" value="HUN"/>
    <property type="match status" value="1"/>
</dbReference>
<reference evidence="6" key="2">
    <citation type="submission" date="2013-12" db="EMBL/GenBank/DDBJ databases">
        <title>Evolution of pathogenesis and genome organization in the Tremellales.</title>
        <authorList>
            <person name="Cuomo C."/>
            <person name="Litvintseva A."/>
            <person name="Heitman J."/>
            <person name="Chen Y."/>
            <person name="Sun S."/>
            <person name="Springer D."/>
            <person name="Dromer F."/>
            <person name="Young S."/>
            <person name="Zeng Q."/>
            <person name="Chapman S."/>
            <person name="Gujja S."/>
            <person name="Saif S."/>
            <person name="Birren B."/>
        </authorList>
    </citation>
    <scope>NUCLEOTIDE SEQUENCE [LARGE SCALE GENOMIC DNA]</scope>
    <source>
        <strain evidence="6">BCC8398</strain>
    </source>
</reference>
<evidence type="ECO:0000259" key="3">
    <source>
        <dbReference type="Pfam" id="PF08729"/>
    </source>
</evidence>
<proteinExistence type="predicted"/>
<dbReference type="Pfam" id="PF14075">
    <property type="entry name" value="UBN_AB"/>
    <property type="match status" value="1"/>
</dbReference>
<feature type="compositionally biased region" description="Acidic residues" evidence="2">
    <location>
        <begin position="103"/>
        <end position="177"/>
    </location>
</feature>
<feature type="compositionally biased region" description="Polar residues" evidence="2">
    <location>
        <begin position="55"/>
        <end position="72"/>
    </location>
</feature>
<dbReference type="Proteomes" id="UP000092666">
    <property type="component" value="Unassembled WGS sequence"/>
</dbReference>
<dbReference type="OrthoDB" id="5576775at2759"/>
<evidence type="ECO:0000259" key="4">
    <source>
        <dbReference type="Pfam" id="PF14075"/>
    </source>
</evidence>
<evidence type="ECO:0000313" key="6">
    <source>
        <dbReference type="Proteomes" id="UP000092666"/>
    </source>
</evidence>
<sequence length="792" mass="86821">MSKSPVDLTSRSASRPTSASRPPRSSTSPVKPPSRTAALNLGSPVVSPAKPPILSQASRNTVSPTRNESTAMASEGKSRLASVVVADEKEVIDLVDPPTAGDVDGDVDVEMNGDETVEEEPEDGEEDEGEGEEGDVEEGEGEGEGEGSGSDEEEDDEEEEDDDEDDDEEDSGDESEDLGGSPEIVAIDGPNGPPRLSLPPTVKTEPGDEGAAPAGPDETALAEAGAVTAEGEVNMLAPKKKKRVRPRSPSEDVDLPPPPPPMKTIRLESKMLPDGETLEWDILEDARAHGMVAEIWAVAEDDVPIKNGEDGAGVGVQIDGQGSEAEINGLSNGPGPAGPSSGPLFGLGFGDEDPEEIARRLEEKYGEDNRKSKKAKKKPIDYDLNDPFIDDSEIMIDAPTHYARPKKEGFFVHSGMLELMEESPVKAKPRTTKAKARTSNAVPAPPKPPRRSLSAVVLSNKRRKSGFKGSEAEPISIDDSDGDTKTAGPSKSLSRKSGSPSPPREGDEEEKEEEELNLQPVEIDRVLYKSSSKDPALLPPYLSFPAAVRRRLNALRAESEKHDWNHGVRGKFPEHLRKYLQEAGQAAFEHDLFGLNDREGVDKSFFLALPSALPYNEFTLRKLVTKLCYPGYWLWLQECEEEGIRQFKEMVEQQKDEILAKYEEAHKAWEIDVEEWGEYDRQIATPKLDDARPPEPPKRFPWTADMREVFGQLLENMSDYVDLARRAIEWNIQSARAGKEWGETATKIRLYKKINDAFPDGFMNTSIISREMTKLRGNKKKQQVDQDGGDVA</sequence>
<feature type="compositionally biased region" description="Low complexity" evidence="2">
    <location>
        <begin position="218"/>
        <end position="233"/>
    </location>
</feature>
<dbReference type="InterPro" id="IPR014840">
    <property type="entry name" value="HRD"/>
</dbReference>
<feature type="region of interest" description="Disordered" evidence="2">
    <location>
        <begin position="1"/>
        <end position="266"/>
    </location>
</feature>
<dbReference type="InterPro" id="IPR026947">
    <property type="entry name" value="UBN_middle_dom"/>
</dbReference>
<protein>
    <recommendedName>
        <fullName evidence="7">Ubinuclein middle domain-containing protein</fullName>
    </recommendedName>
</protein>
<gene>
    <name evidence="5" type="ORF">I316_03879</name>
</gene>
<keyword evidence="1" id="KW-0597">Phosphoprotein</keyword>
<feature type="compositionally biased region" description="Low complexity" evidence="2">
    <location>
        <begin position="488"/>
        <end position="499"/>
    </location>
</feature>
<evidence type="ECO:0000313" key="5">
    <source>
        <dbReference type="EMBL" id="OCF34365.1"/>
    </source>
</evidence>
<dbReference type="EMBL" id="KV700125">
    <property type="protein sequence ID" value="OCF34365.1"/>
    <property type="molecule type" value="Genomic_DNA"/>
</dbReference>
<evidence type="ECO:0008006" key="7">
    <source>
        <dbReference type="Google" id="ProtNLM"/>
    </source>
</evidence>